<protein>
    <submittedName>
        <fullName evidence="1">Uncharacterized protein</fullName>
    </submittedName>
</protein>
<gene>
    <name evidence="1" type="ORF">DICVIV_04518</name>
</gene>
<keyword evidence="2" id="KW-1185">Reference proteome</keyword>
<dbReference type="Proteomes" id="UP000053766">
    <property type="component" value="Unassembled WGS sequence"/>
</dbReference>
<accession>A0A0D8XXK1</accession>
<reference evidence="2" key="2">
    <citation type="journal article" date="2016" name="Sci. Rep.">
        <title>Dictyocaulus viviparus genome, variome and transcriptome elucidate lungworm biology and support future intervention.</title>
        <authorList>
            <person name="McNulty S.N."/>
            <person name="Strube C."/>
            <person name="Rosa B.A."/>
            <person name="Martin J.C."/>
            <person name="Tyagi R."/>
            <person name="Choi Y.J."/>
            <person name="Wang Q."/>
            <person name="Hallsworth Pepin K."/>
            <person name="Zhang X."/>
            <person name="Ozersky P."/>
            <person name="Wilson R.K."/>
            <person name="Sternberg P.W."/>
            <person name="Gasser R.B."/>
            <person name="Mitreva M."/>
        </authorList>
    </citation>
    <scope>NUCLEOTIDE SEQUENCE [LARGE SCALE GENOMIC DNA]</scope>
    <source>
        <strain evidence="2">HannoverDv2000</strain>
    </source>
</reference>
<organism evidence="1 2">
    <name type="scientific">Dictyocaulus viviparus</name>
    <name type="common">Bovine lungworm</name>
    <dbReference type="NCBI Taxonomy" id="29172"/>
    <lineage>
        <taxon>Eukaryota</taxon>
        <taxon>Metazoa</taxon>
        <taxon>Ecdysozoa</taxon>
        <taxon>Nematoda</taxon>
        <taxon>Chromadorea</taxon>
        <taxon>Rhabditida</taxon>
        <taxon>Rhabditina</taxon>
        <taxon>Rhabditomorpha</taxon>
        <taxon>Strongyloidea</taxon>
        <taxon>Metastrongylidae</taxon>
        <taxon>Dictyocaulus</taxon>
    </lineage>
</organism>
<reference evidence="1 2" key="1">
    <citation type="submission" date="2013-11" db="EMBL/GenBank/DDBJ databases">
        <title>Draft genome of the bovine lungworm Dictyocaulus viviparus.</title>
        <authorList>
            <person name="Mitreva M."/>
        </authorList>
    </citation>
    <scope>NUCLEOTIDE SEQUENCE [LARGE SCALE GENOMIC DNA]</scope>
    <source>
        <strain evidence="1 2">HannoverDv2000</strain>
    </source>
</reference>
<proteinExistence type="predicted"/>
<dbReference type="AlphaFoldDB" id="A0A0D8XXK1"/>
<evidence type="ECO:0000313" key="1">
    <source>
        <dbReference type="EMBL" id="KJH49378.1"/>
    </source>
</evidence>
<name>A0A0D8XXK1_DICVI</name>
<evidence type="ECO:0000313" key="2">
    <source>
        <dbReference type="Proteomes" id="UP000053766"/>
    </source>
</evidence>
<dbReference type="EMBL" id="KN716237">
    <property type="protein sequence ID" value="KJH49378.1"/>
    <property type="molecule type" value="Genomic_DNA"/>
</dbReference>
<sequence length="136" mass="16104">MTAFHFRNSTSAHRRPQLRQFLLTDRKQIGCSDVRQIVISLEGDIDEFALKTSNHDSASVHLFDIDFFLVSFIVKWRRKRNRSFALYHNRGKYLKCPHLRIYICGYIFLSSEEDEYLLKCNALYSIMNTVLQSDVY</sequence>